<evidence type="ECO:0000313" key="2">
    <source>
        <dbReference type="EMBL" id="SDS95331.1"/>
    </source>
</evidence>
<dbReference type="EMBL" id="LT629777">
    <property type="protein sequence ID" value="SDS95331.1"/>
    <property type="molecule type" value="Genomic_DNA"/>
</dbReference>
<comment type="similarity">
    <text evidence="1">Belongs to the phD/YefM antitoxin family.</text>
</comment>
<proteinExistence type="inferred from homology"/>
<name>A0A1H1WFA2_9PSED</name>
<gene>
    <name evidence="2" type="ORF">SAMN05216598_3376</name>
</gene>
<evidence type="ECO:0000256" key="1">
    <source>
        <dbReference type="ARBA" id="ARBA00009981"/>
    </source>
</evidence>
<organism evidence="2 3">
    <name type="scientific">Pseudomonas asplenii</name>
    <dbReference type="NCBI Taxonomy" id="53407"/>
    <lineage>
        <taxon>Bacteria</taxon>
        <taxon>Pseudomonadati</taxon>
        <taxon>Pseudomonadota</taxon>
        <taxon>Gammaproteobacteria</taxon>
        <taxon>Pseudomonadales</taxon>
        <taxon>Pseudomonadaceae</taxon>
        <taxon>Pseudomonas</taxon>
    </lineage>
</organism>
<keyword evidence="3" id="KW-1185">Reference proteome</keyword>
<evidence type="ECO:0000313" key="3">
    <source>
        <dbReference type="Proteomes" id="UP000199524"/>
    </source>
</evidence>
<protein>
    <submittedName>
        <fullName evidence="2">Antitoxin Phd_YefM, type II toxin-antitoxin system</fullName>
    </submittedName>
</protein>
<dbReference type="SUPFAM" id="SSF143120">
    <property type="entry name" value="YefM-like"/>
    <property type="match status" value="1"/>
</dbReference>
<sequence length="115" mass="12815">MLGPNGDGFISHVSVSRFIDSTELESNFEQYVEQAHNGEEFVIIRNGKPLPRLVTYQPELRRVGFCKLQTGGADFNFDEFQAADKGIEDLFFAGEIFPEDSSTDEPGPNKLGNKV</sequence>
<reference evidence="3" key="1">
    <citation type="submission" date="2016-10" db="EMBL/GenBank/DDBJ databases">
        <authorList>
            <person name="Varghese N."/>
            <person name="Submissions S."/>
        </authorList>
    </citation>
    <scope>NUCLEOTIDE SEQUENCE [LARGE SCALE GENOMIC DNA]</scope>
    <source>
        <strain evidence="3">ATCC 23835</strain>
    </source>
</reference>
<dbReference type="InterPro" id="IPR036165">
    <property type="entry name" value="YefM-like_sf"/>
</dbReference>
<dbReference type="AlphaFoldDB" id="A0A1H1WFA2"/>
<dbReference type="Proteomes" id="UP000199524">
    <property type="component" value="Chromosome I"/>
</dbReference>
<accession>A0A1H1WFA2</accession>